<comment type="caution">
    <text evidence="3">The sequence shown here is derived from an EMBL/GenBank/DDBJ whole genome shotgun (WGS) entry which is preliminary data.</text>
</comment>
<evidence type="ECO:0000256" key="1">
    <source>
        <dbReference type="SAM" id="MobiDB-lite"/>
    </source>
</evidence>
<dbReference type="Proteomes" id="UP001529343">
    <property type="component" value="Unassembled WGS sequence"/>
</dbReference>
<evidence type="ECO:0000313" key="3">
    <source>
        <dbReference type="EMBL" id="MDM8266929.1"/>
    </source>
</evidence>
<dbReference type="EMBL" id="JAUDDW010000028">
    <property type="protein sequence ID" value="MDM8266929.1"/>
    <property type="molecule type" value="Genomic_DNA"/>
</dbReference>
<reference evidence="4" key="1">
    <citation type="submission" date="2023-06" db="EMBL/GenBank/DDBJ databases">
        <title>Identification and characterization of horizontal gene transfer across gut microbiota members of farm animals based on homology search.</title>
        <authorList>
            <person name="Zeman M."/>
            <person name="Kubasova T."/>
            <person name="Jahodarova E."/>
            <person name="Nykrynova M."/>
            <person name="Rychlik I."/>
        </authorList>
    </citation>
    <scope>NUCLEOTIDE SEQUENCE [LARGE SCALE GENOMIC DNA]</scope>
    <source>
        <strain evidence="4">161_Gplus</strain>
    </source>
</reference>
<evidence type="ECO:0000256" key="2">
    <source>
        <dbReference type="SAM" id="Phobius"/>
    </source>
</evidence>
<organism evidence="3 4">
    <name type="scientific">Limosilactobacillus pontis</name>
    <dbReference type="NCBI Taxonomy" id="35787"/>
    <lineage>
        <taxon>Bacteria</taxon>
        <taxon>Bacillati</taxon>
        <taxon>Bacillota</taxon>
        <taxon>Bacilli</taxon>
        <taxon>Lactobacillales</taxon>
        <taxon>Lactobacillaceae</taxon>
        <taxon>Limosilactobacillus</taxon>
    </lineage>
</organism>
<sequence>MNNQPNAPQDDRTEAEPFLSRQQYRQQQEKQRRHPEPDPDDQLNPDQGTPVAGGNGELHRRAFADERASQEQEEKVSRLKRRLNIAIVALVFAIIIVYLILFYVG</sequence>
<feature type="transmembrane region" description="Helical" evidence="2">
    <location>
        <begin position="83"/>
        <end position="104"/>
    </location>
</feature>
<feature type="compositionally biased region" description="Basic and acidic residues" evidence="1">
    <location>
        <begin position="27"/>
        <end position="37"/>
    </location>
</feature>
<keyword evidence="2" id="KW-1133">Transmembrane helix</keyword>
<gene>
    <name evidence="3" type="ORF">QUW44_07150</name>
</gene>
<feature type="region of interest" description="Disordered" evidence="1">
    <location>
        <begin position="1"/>
        <end position="59"/>
    </location>
</feature>
<keyword evidence="2" id="KW-0812">Transmembrane</keyword>
<protein>
    <recommendedName>
        <fullName evidence="5">Transmembrane protein</fullName>
    </recommendedName>
</protein>
<keyword evidence="2" id="KW-0472">Membrane</keyword>
<name>A0ABT7UZ43_9LACO</name>
<keyword evidence="4" id="KW-1185">Reference proteome</keyword>
<accession>A0ABT7UZ43</accession>
<evidence type="ECO:0008006" key="5">
    <source>
        <dbReference type="Google" id="ProtNLM"/>
    </source>
</evidence>
<evidence type="ECO:0000313" key="4">
    <source>
        <dbReference type="Proteomes" id="UP001529343"/>
    </source>
</evidence>
<dbReference type="RefSeq" id="WP_289586357.1">
    <property type="nucleotide sequence ID" value="NZ_JAUDDW010000028.1"/>
</dbReference>
<proteinExistence type="predicted"/>